<proteinExistence type="inferred from homology"/>
<dbReference type="PANTHER" id="PTHR21152:SF40">
    <property type="entry name" value="ALANINE--GLYOXYLATE AMINOTRANSFERASE"/>
    <property type="match status" value="1"/>
</dbReference>
<evidence type="ECO:0000256" key="2">
    <source>
        <dbReference type="ARBA" id="ARBA00009236"/>
    </source>
</evidence>
<dbReference type="GO" id="GO:0019265">
    <property type="term" value="P:glycine biosynthetic process, by transamination of glyoxylate"/>
    <property type="evidence" value="ECO:0007669"/>
    <property type="project" value="TreeGrafter"/>
</dbReference>
<feature type="non-terminal residue" evidence="8">
    <location>
        <position position="215"/>
    </location>
</feature>
<keyword evidence="4 8" id="KW-0032">Aminotransferase</keyword>
<evidence type="ECO:0000256" key="3">
    <source>
        <dbReference type="ARBA" id="ARBA00013049"/>
    </source>
</evidence>
<dbReference type="GO" id="GO:0004760">
    <property type="term" value="F:L-serine-pyruvate transaminase activity"/>
    <property type="evidence" value="ECO:0007669"/>
    <property type="project" value="TreeGrafter"/>
</dbReference>
<comment type="caution">
    <text evidence="8">The sequence shown here is derived from an EMBL/GenBank/DDBJ whole genome shotgun (WGS) entry which is preliminary data.</text>
</comment>
<dbReference type="GO" id="GO:0005777">
    <property type="term" value="C:peroxisome"/>
    <property type="evidence" value="ECO:0007669"/>
    <property type="project" value="TreeGrafter"/>
</dbReference>
<protein>
    <recommendedName>
        <fullName evidence="3">alanine--glyoxylate transaminase</fullName>
        <ecNumber evidence="3">2.6.1.44</ecNumber>
    </recommendedName>
</protein>
<sequence length="215" mass="22849">MSSCPPPASLLRPMEIPLVQLFGPGPSNMRDVIAESQSKSLLGHLHPEFLKVMSDAREGMQYLFKTKNNFTFAVSGTGHAGMECALVNLLERGDVFLVVEIGIWGTRAADLGTRIGAKVHTVTAPHGQAVEKEAIEEALAKYKPAVLFVCHGESSTGVIQPLDGLGEACARHGTLLLVDTVASIGGAEFRMDEWGVDCVYAATQKVLNAPPGLAP</sequence>
<evidence type="ECO:0000259" key="7">
    <source>
        <dbReference type="Pfam" id="PF00266"/>
    </source>
</evidence>
<name>A0AAN8IK82_TRICO</name>
<dbReference type="EMBL" id="WIXE01015232">
    <property type="protein sequence ID" value="KAK5973638.1"/>
    <property type="molecule type" value="Genomic_DNA"/>
</dbReference>
<keyword evidence="6" id="KW-0663">Pyridoxal phosphate</keyword>
<dbReference type="Pfam" id="PF00266">
    <property type="entry name" value="Aminotran_5"/>
    <property type="match status" value="1"/>
</dbReference>
<evidence type="ECO:0000256" key="1">
    <source>
        <dbReference type="ARBA" id="ARBA00001933"/>
    </source>
</evidence>
<reference evidence="8 9" key="1">
    <citation type="submission" date="2019-10" db="EMBL/GenBank/DDBJ databases">
        <title>Assembly and Annotation for the nematode Trichostrongylus colubriformis.</title>
        <authorList>
            <person name="Martin J."/>
        </authorList>
    </citation>
    <scope>NUCLEOTIDE SEQUENCE [LARGE SCALE GENOMIC DNA]</scope>
    <source>
        <strain evidence="8">G859</strain>
        <tissue evidence="8">Whole worm</tissue>
    </source>
</reference>
<dbReference type="GO" id="GO:0008453">
    <property type="term" value="F:alanine-glyoxylate transaminase activity"/>
    <property type="evidence" value="ECO:0007669"/>
    <property type="project" value="UniProtKB-EC"/>
</dbReference>
<evidence type="ECO:0000313" key="9">
    <source>
        <dbReference type="Proteomes" id="UP001331761"/>
    </source>
</evidence>
<dbReference type="InterPro" id="IPR015424">
    <property type="entry name" value="PyrdxlP-dep_Trfase"/>
</dbReference>
<keyword evidence="5" id="KW-0808">Transferase</keyword>
<dbReference type="PANTHER" id="PTHR21152">
    <property type="entry name" value="AMINOTRANSFERASE CLASS V"/>
    <property type="match status" value="1"/>
</dbReference>
<dbReference type="AlphaFoldDB" id="A0AAN8IK82"/>
<dbReference type="InterPro" id="IPR015421">
    <property type="entry name" value="PyrdxlP-dep_Trfase_major"/>
</dbReference>
<dbReference type="Gene3D" id="3.40.640.10">
    <property type="entry name" value="Type I PLP-dependent aspartate aminotransferase-like (Major domain)"/>
    <property type="match status" value="1"/>
</dbReference>
<keyword evidence="9" id="KW-1185">Reference proteome</keyword>
<evidence type="ECO:0000256" key="4">
    <source>
        <dbReference type="ARBA" id="ARBA00022576"/>
    </source>
</evidence>
<organism evidence="8 9">
    <name type="scientific">Trichostrongylus colubriformis</name>
    <name type="common">Black scour worm</name>
    <dbReference type="NCBI Taxonomy" id="6319"/>
    <lineage>
        <taxon>Eukaryota</taxon>
        <taxon>Metazoa</taxon>
        <taxon>Ecdysozoa</taxon>
        <taxon>Nematoda</taxon>
        <taxon>Chromadorea</taxon>
        <taxon>Rhabditida</taxon>
        <taxon>Rhabditina</taxon>
        <taxon>Rhabditomorpha</taxon>
        <taxon>Strongyloidea</taxon>
        <taxon>Trichostrongylidae</taxon>
        <taxon>Trichostrongylus</taxon>
    </lineage>
</organism>
<dbReference type="FunFam" id="3.40.640.10:FF:000027">
    <property type="entry name" value="Serine--pyruvate aminotransferase, mitochondrial"/>
    <property type="match status" value="1"/>
</dbReference>
<evidence type="ECO:0000313" key="8">
    <source>
        <dbReference type="EMBL" id="KAK5973638.1"/>
    </source>
</evidence>
<gene>
    <name evidence="8" type="ORF">GCK32_009963</name>
</gene>
<dbReference type="InterPro" id="IPR000192">
    <property type="entry name" value="Aminotrans_V_dom"/>
</dbReference>
<accession>A0AAN8IK82</accession>
<dbReference type="SUPFAM" id="SSF53383">
    <property type="entry name" value="PLP-dependent transferases"/>
    <property type="match status" value="1"/>
</dbReference>
<feature type="domain" description="Aminotransferase class V" evidence="7">
    <location>
        <begin position="39"/>
        <end position="213"/>
    </location>
</feature>
<evidence type="ECO:0000256" key="6">
    <source>
        <dbReference type="ARBA" id="ARBA00022898"/>
    </source>
</evidence>
<comment type="cofactor">
    <cofactor evidence="1">
        <name>pyridoxal 5'-phosphate</name>
        <dbReference type="ChEBI" id="CHEBI:597326"/>
    </cofactor>
</comment>
<dbReference type="EC" id="2.6.1.44" evidence="3"/>
<dbReference type="Proteomes" id="UP001331761">
    <property type="component" value="Unassembled WGS sequence"/>
</dbReference>
<comment type="similarity">
    <text evidence="2">Belongs to the class-V pyridoxal-phosphate-dependent aminotransferase family.</text>
</comment>
<evidence type="ECO:0000256" key="5">
    <source>
        <dbReference type="ARBA" id="ARBA00022679"/>
    </source>
</evidence>